<keyword evidence="6" id="KW-0456">Lyase</keyword>
<dbReference type="RefSeq" id="WP_129462768.1">
    <property type="nucleotide sequence ID" value="NZ_SBKQ01000001.1"/>
</dbReference>
<dbReference type="InterPro" id="IPR053935">
    <property type="entry name" value="VKGC_lumenal_dom"/>
</dbReference>
<comment type="subcellular location">
    <subcellularLocation>
        <location evidence="1">Endomembrane system</location>
        <topology evidence="1">Multi-pass membrane protein</topology>
    </subcellularLocation>
</comment>
<evidence type="ECO:0000259" key="8">
    <source>
        <dbReference type="SMART" id="SM00752"/>
    </source>
</evidence>
<keyword evidence="5" id="KW-1015">Disulfide bond</keyword>
<feature type="transmembrane region" description="Helical" evidence="7">
    <location>
        <begin position="12"/>
        <end position="38"/>
    </location>
</feature>
<feature type="transmembrane region" description="Helical" evidence="7">
    <location>
        <begin position="200"/>
        <end position="221"/>
    </location>
</feature>
<comment type="caution">
    <text evidence="9">The sequence shown here is derived from an EMBL/GenBank/DDBJ whole genome shotgun (WGS) entry which is preliminary data.</text>
</comment>
<dbReference type="PANTHER" id="PTHR12639:SF7">
    <property type="entry name" value="HTTM DOMAIN-CONTAINING PROTEIN"/>
    <property type="match status" value="1"/>
</dbReference>
<keyword evidence="3 7" id="KW-1133">Transmembrane helix</keyword>
<feature type="transmembrane region" description="Helical" evidence="7">
    <location>
        <begin position="148"/>
        <end position="170"/>
    </location>
</feature>
<dbReference type="PANTHER" id="PTHR12639">
    <property type="entry name" value="VITAMIN K-DEPENDENT GAMMA-CARBOXYLASE"/>
    <property type="match status" value="1"/>
</dbReference>
<reference evidence="10" key="1">
    <citation type="submission" date="2019-01" db="EMBL/GenBank/DDBJ databases">
        <title>Cytophagaceae bacterium strain CAR-16.</title>
        <authorList>
            <person name="Chen W.-M."/>
        </authorList>
    </citation>
    <scope>NUCLEOTIDE SEQUENCE [LARGE SCALE GENOMIC DNA]</scope>
    <source>
        <strain evidence="10">ICH-30</strain>
    </source>
</reference>
<evidence type="ECO:0000313" key="9">
    <source>
        <dbReference type="EMBL" id="RXR35343.1"/>
    </source>
</evidence>
<dbReference type="AlphaFoldDB" id="A0A4Q1KY96"/>
<name>A0A4Q1KY96_9FLAO</name>
<proteinExistence type="predicted"/>
<feature type="domain" description="HTTM-like" evidence="8">
    <location>
        <begin position="6"/>
        <end position="265"/>
    </location>
</feature>
<evidence type="ECO:0000313" key="10">
    <source>
        <dbReference type="Proteomes" id="UP000289734"/>
    </source>
</evidence>
<dbReference type="EMBL" id="SBKQ01000001">
    <property type="protein sequence ID" value="RXR35343.1"/>
    <property type="molecule type" value="Genomic_DNA"/>
</dbReference>
<dbReference type="GO" id="GO:0019842">
    <property type="term" value="F:vitamin binding"/>
    <property type="evidence" value="ECO:0007669"/>
    <property type="project" value="TreeGrafter"/>
</dbReference>
<accession>A0A4Q1KY96</accession>
<feature type="transmembrane region" description="Helical" evidence="7">
    <location>
        <begin position="252"/>
        <end position="270"/>
    </location>
</feature>
<feature type="transmembrane region" description="Helical" evidence="7">
    <location>
        <begin position="63"/>
        <end position="80"/>
    </location>
</feature>
<evidence type="ECO:0000256" key="5">
    <source>
        <dbReference type="ARBA" id="ARBA00023157"/>
    </source>
</evidence>
<keyword evidence="2 7" id="KW-0812">Transmembrane</keyword>
<dbReference type="GO" id="GO:0012505">
    <property type="term" value="C:endomembrane system"/>
    <property type="evidence" value="ECO:0007669"/>
    <property type="project" value="UniProtKB-SubCell"/>
</dbReference>
<evidence type="ECO:0000256" key="3">
    <source>
        <dbReference type="ARBA" id="ARBA00022989"/>
    </source>
</evidence>
<evidence type="ECO:0000256" key="6">
    <source>
        <dbReference type="ARBA" id="ARBA00023239"/>
    </source>
</evidence>
<evidence type="ECO:0000256" key="2">
    <source>
        <dbReference type="ARBA" id="ARBA00022692"/>
    </source>
</evidence>
<dbReference type="OrthoDB" id="341137at2"/>
<feature type="transmembrane region" description="Helical" evidence="7">
    <location>
        <begin position="228"/>
        <end position="246"/>
    </location>
</feature>
<dbReference type="InterPro" id="IPR007782">
    <property type="entry name" value="VKG_COase"/>
</dbReference>
<keyword evidence="4 7" id="KW-0472">Membrane</keyword>
<dbReference type="InterPro" id="IPR011020">
    <property type="entry name" value="HTTM-like"/>
</dbReference>
<evidence type="ECO:0000256" key="1">
    <source>
        <dbReference type="ARBA" id="ARBA00004127"/>
    </source>
</evidence>
<dbReference type="Pfam" id="PF22777">
    <property type="entry name" value="VKGC_lumenal_dom"/>
    <property type="match status" value="1"/>
</dbReference>
<organism evidence="9 10">
    <name type="scientific">Flavobacterium piscinae</name>
    <dbReference type="NCBI Taxonomy" id="2506424"/>
    <lineage>
        <taxon>Bacteria</taxon>
        <taxon>Pseudomonadati</taxon>
        <taxon>Bacteroidota</taxon>
        <taxon>Flavobacteriia</taxon>
        <taxon>Flavobacteriales</taxon>
        <taxon>Flavobacteriaceae</taxon>
        <taxon>Flavobacterium</taxon>
    </lineage>
</organism>
<gene>
    <name evidence="9" type="ORF">EQG68_00165</name>
</gene>
<evidence type="ECO:0000256" key="7">
    <source>
        <dbReference type="SAM" id="Phobius"/>
    </source>
</evidence>
<sequence>MLKKAFTPIDNAPLILFRITFGLLIAAESIVAIFTGWVKKNLMEPTVSIPHIGFDFLVPLPGYGMYFYYILMGVLGIFIMLGYKYRFSLGSFTILWIGVYLMQKASYNNHYYLLILVCLIMLFLPANQYASLDVKKNPSLKSLTMPQWCSWIMIVQMAIVYFFATLAKFYPDWLDGTFTGILFSSLSNYPVLGSVFTENWFHIFIAYAGIFFDGLIIPALLWKKTRNIALIASLLFHLFNSITLQIGIFPYFALSFIVFFYSPETIRYLFFKKKPQLQLEDLNKSYTFSKALTYFFIPFFILQLILPIRHYFIKGDVLWTEEAHRLSWRMMLRQKNGITHFKVIDKNTKQELPYNIVEKLTRKQLSLVTSKPDGIWQMAQHIKKEFAKKGVTVSIFIDSKLSVNNKPYKTFIDPTVDFAEAEWNYFGHNDWILLYDKQGNLIEK</sequence>
<dbReference type="Proteomes" id="UP000289734">
    <property type="component" value="Unassembled WGS sequence"/>
</dbReference>
<keyword evidence="10" id="KW-1185">Reference proteome</keyword>
<dbReference type="InterPro" id="IPR053934">
    <property type="entry name" value="HTTM_dom"/>
</dbReference>
<protein>
    <submittedName>
        <fullName evidence="9">HTTM domain-containing protein</fullName>
    </submittedName>
</protein>
<evidence type="ECO:0000256" key="4">
    <source>
        <dbReference type="ARBA" id="ARBA00023136"/>
    </source>
</evidence>
<dbReference type="Pfam" id="PF05090">
    <property type="entry name" value="HTTM"/>
    <property type="match status" value="1"/>
</dbReference>
<dbReference type="GO" id="GO:0008488">
    <property type="term" value="F:gamma-glutamyl carboxylase activity"/>
    <property type="evidence" value="ECO:0007669"/>
    <property type="project" value="InterPro"/>
</dbReference>
<feature type="transmembrane region" description="Helical" evidence="7">
    <location>
        <begin position="291"/>
        <end position="312"/>
    </location>
</feature>
<feature type="transmembrane region" description="Helical" evidence="7">
    <location>
        <begin position="109"/>
        <end position="127"/>
    </location>
</feature>
<dbReference type="SMART" id="SM00752">
    <property type="entry name" value="HTTM"/>
    <property type="match status" value="1"/>
</dbReference>